<proteinExistence type="predicted"/>
<evidence type="ECO:0000313" key="2">
    <source>
        <dbReference type="EMBL" id="MFG3817648.1"/>
    </source>
</evidence>
<name>A0ABW7C906_9CYAN</name>
<keyword evidence="3" id="KW-1185">Reference proteome</keyword>
<feature type="transmembrane region" description="Helical" evidence="1">
    <location>
        <begin position="12"/>
        <end position="34"/>
    </location>
</feature>
<keyword evidence="1" id="KW-1133">Transmembrane helix</keyword>
<dbReference type="EMBL" id="JAZAQF010000049">
    <property type="protein sequence ID" value="MFG3817648.1"/>
    <property type="molecule type" value="Genomic_DNA"/>
</dbReference>
<protein>
    <submittedName>
        <fullName evidence="2">Uncharacterized protein</fullName>
    </submittedName>
</protein>
<feature type="transmembrane region" description="Helical" evidence="1">
    <location>
        <begin position="40"/>
        <end position="58"/>
    </location>
</feature>
<keyword evidence="1" id="KW-0472">Membrane</keyword>
<gene>
    <name evidence="2" type="ORF">VPK24_08360</name>
</gene>
<dbReference type="RefSeq" id="WP_393012105.1">
    <property type="nucleotide sequence ID" value="NZ_JAZAQF010000049.1"/>
</dbReference>
<comment type="caution">
    <text evidence="2">The sequence shown here is derived from an EMBL/GenBank/DDBJ whole genome shotgun (WGS) entry which is preliminary data.</text>
</comment>
<reference evidence="3" key="1">
    <citation type="journal article" date="2024" name="Algal Res.">
        <title>Biochemical, toxicological and genomic investigation of a high-biomass producing Limnothrix strain isolated from Italian shallow drinking water reservoir.</title>
        <authorList>
            <person name="Simonazzi M."/>
            <person name="Shishido T.K."/>
            <person name="Delbaje E."/>
            <person name="Wahlsten M."/>
            <person name="Fewer D.P."/>
            <person name="Sivonen K."/>
            <person name="Pezzolesi L."/>
            <person name="Pistocchi R."/>
        </authorList>
    </citation>
    <scope>NUCLEOTIDE SEQUENCE [LARGE SCALE GENOMIC DNA]</scope>
    <source>
        <strain evidence="3">LRLZ20PSL1</strain>
    </source>
</reference>
<keyword evidence="1" id="KW-0812">Transmembrane</keyword>
<dbReference type="Proteomes" id="UP001604335">
    <property type="component" value="Unassembled WGS sequence"/>
</dbReference>
<organism evidence="2 3">
    <name type="scientific">Limnothrix redekei LRLZ20PSL1</name>
    <dbReference type="NCBI Taxonomy" id="3112953"/>
    <lineage>
        <taxon>Bacteria</taxon>
        <taxon>Bacillati</taxon>
        <taxon>Cyanobacteriota</taxon>
        <taxon>Cyanophyceae</taxon>
        <taxon>Pseudanabaenales</taxon>
        <taxon>Pseudanabaenaceae</taxon>
        <taxon>Limnothrix</taxon>
    </lineage>
</organism>
<sequence>MRSPNPETLSMVLKVAVLSVVLSVAIKLTAYGSISTPPDWVAWVMILLPSLILAGWMWQQSKPDRP</sequence>
<evidence type="ECO:0000256" key="1">
    <source>
        <dbReference type="SAM" id="Phobius"/>
    </source>
</evidence>
<evidence type="ECO:0000313" key="3">
    <source>
        <dbReference type="Proteomes" id="UP001604335"/>
    </source>
</evidence>
<accession>A0ABW7C906</accession>